<comment type="caution">
    <text evidence="6">The sequence shown here is derived from an EMBL/GenBank/DDBJ whole genome shotgun (WGS) entry which is preliminary data.</text>
</comment>
<dbReference type="SUPFAM" id="SSF51905">
    <property type="entry name" value="FAD/NAD(P)-binding domain"/>
    <property type="match status" value="1"/>
</dbReference>
<reference evidence="6" key="1">
    <citation type="submission" date="2023-01" db="EMBL/GenBank/DDBJ databases">
        <title>The growth and conidiation of Purpureocillium lavendulum are regulated by nitrogen source and histone H3K14 acetylation.</title>
        <authorList>
            <person name="Tang P."/>
            <person name="Han J."/>
            <person name="Zhang C."/>
            <person name="Tang P."/>
            <person name="Qi F."/>
            <person name="Zhang K."/>
            <person name="Liang L."/>
        </authorList>
    </citation>
    <scope>NUCLEOTIDE SEQUENCE</scope>
    <source>
        <strain evidence="6">YMF1.00683</strain>
    </source>
</reference>
<dbReference type="Proteomes" id="UP001163105">
    <property type="component" value="Unassembled WGS sequence"/>
</dbReference>
<feature type="region of interest" description="Disordered" evidence="4">
    <location>
        <begin position="577"/>
        <end position="601"/>
    </location>
</feature>
<evidence type="ECO:0000256" key="4">
    <source>
        <dbReference type="SAM" id="MobiDB-lite"/>
    </source>
</evidence>
<keyword evidence="7" id="KW-1185">Reference proteome</keyword>
<dbReference type="InterPro" id="IPR050493">
    <property type="entry name" value="FAD-dep_Monooxygenase_BioMet"/>
</dbReference>
<feature type="transmembrane region" description="Helical" evidence="5">
    <location>
        <begin position="340"/>
        <end position="361"/>
    </location>
</feature>
<dbReference type="PANTHER" id="PTHR13789:SF309">
    <property type="entry name" value="PUTATIVE (AFU_ORTHOLOGUE AFUA_6G14510)-RELATED"/>
    <property type="match status" value="1"/>
</dbReference>
<dbReference type="GO" id="GO:0004497">
    <property type="term" value="F:monooxygenase activity"/>
    <property type="evidence" value="ECO:0007669"/>
    <property type="project" value="UniProtKB-KW"/>
</dbReference>
<keyword evidence="5" id="KW-1133">Transmembrane helix</keyword>
<evidence type="ECO:0000313" key="6">
    <source>
        <dbReference type="EMBL" id="KAJ6440757.1"/>
    </source>
</evidence>
<dbReference type="EMBL" id="JAQHRD010000005">
    <property type="protein sequence ID" value="KAJ6440757.1"/>
    <property type="molecule type" value="Genomic_DNA"/>
</dbReference>
<evidence type="ECO:0000256" key="1">
    <source>
        <dbReference type="ARBA" id="ARBA00007992"/>
    </source>
</evidence>
<keyword evidence="5" id="KW-0812">Transmembrane</keyword>
<name>A0AB34FNJ1_9HYPO</name>
<dbReference type="PRINTS" id="PR00420">
    <property type="entry name" value="RNGMNOXGNASE"/>
</dbReference>
<evidence type="ECO:0000256" key="5">
    <source>
        <dbReference type="SAM" id="Phobius"/>
    </source>
</evidence>
<evidence type="ECO:0000256" key="2">
    <source>
        <dbReference type="ARBA" id="ARBA00023002"/>
    </source>
</evidence>
<organism evidence="6 7">
    <name type="scientific">Purpureocillium lavendulum</name>
    <dbReference type="NCBI Taxonomy" id="1247861"/>
    <lineage>
        <taxon>Eukaryota</taxon>
        <taxon>Fungi</taxon>
        <taxon>Dikarya</taxon>
        <taxon>Ascomycota</taxon>
        <taxon>Pezizomycotina</taxon>
        <taxon>Sordariomycetes</taxon>
        <taxon>Hypocreomycetidae</taxon>
        <taxon>Hypocreales</taxon>
        <taxon>Ophiocordycipitaceae</taxon>
        <taxon>Purpureocillium</taxon>
    </lineage>
</organism>
<dbReference type="Gene3D" id="3.50.50.60">
    <property type="entry name" value="FAD/NAD(P)-binding domain"/>
    <property type="match status" value="1"/>
</dbReference>
<gene>
    <name evidence="6" type="ORF">O9K51_06548</name>
</gene>
<evidence type="ECO:0000256" key="3">
    <source>
        <dbReference type="ARBA" id="ARBA00023033"/>
    </source>
</evidence>
<keyword evidence="3" id="KW-0503">Monooxygenase</keyword>
<dbReference type="AlphaFoldDB" id="A0AB34FNJ1"/>
<protein>
    <submittedName>
        <fullName evidence="6">Phenazine biosynthesis protein</fullName>
    </submittedName>
</protein>
<proteinExistence type="inferred from homology"/>
<sequence>MFTDTHALRRPTDDERQAIVAAVFGDKFRAEANTPKFDSYFEHYYSTVCPGAGGDAAIAVDTPVLRTHAGLIRCVATLVQDPKLTFNGFIEQAVGAQRASAREQAHIARVTVEAAFGINCMLRDYYSDGYKGEGSGRVRWEGDVPFAEFMEDAFTTRLVDPSARKLDNSAILRHKSSLKAWKLKKRYKIKLRPTNNLLEHLSYDPSIKVLRVYHQVSFLRAQLEKTANEPLDLSFADSLKRGALPPKLILETLLTFHDILFPIATFGDRRSHAMLKRMVRRHGFDPQGNLVQYVRPTPENITFEYWGDRLSTVHNIVKEPPPTNAFMAWLERHTSERNALTVAIVGLFLAALFGLLGFINLTPVSGQHSSPHFGLTPHRLPDLHRAPRPAGIIIAMAQQDRMHFLAGKKIVVAGCGMAGLSFAIALRKLWDPDHAAQPQPAPELVLLDRDGRRIGPAREGYSLSLNGFDADGGLVACRDLGLLDEVLARAVLTGGHGADDGADGGGASFRIWEGGTWRELLRVSMAAHAGLPTSVVRITRRHLRDVLIAKAEETDAIGWHQTCTAAERLPDGRIRVHISPSSPYGGGGSGDNDGDEEPGRTEDCDLLIAADGAHSKIRASLLPASVLRYAGAVQLGGVGRFPAGLPDPIARNWGMALTGEGVACFFSPVDGTGVVWALSRLEPEGTRRPEVPYDRASAEAFAALQDEALALGRGIGGPFASVVRATEQDSSFVLPARDLEPFAHNFDDNDGDGGGGTAGPLPRGVVFLGDSNHAVSPFAGNGANMALKDGWDLASRLCAGSSLDGAVAAYDALALPRARKTLKTSHERIAMGHCTGWRYWAFRVMLWLGSWFMWLAGR</sequence>
<keyword evidence="5" id="KW-0472">Membrane</keyword>
<accession>A0AB34FNJ1</accession>
<evidence type="ECO:0000313" key="7">
    <source>
        <dbReference type="Proteomes" id="UP001163105"/>
    </source>
</evidence>
<feature type="transmembrane region" description="Helical" evidence="5">
    <location>
        <begin position="410"/>
        <end position="430"/>
    </location>
</feature>
<keyword evidence="2" id="KW-0560">Oxidoreductase</keyword>
<comment type="similarity">
    <text evidence="1">Belongs to the paxM FAD-dependent monooxygenase family.</text>
</comment>
<dbReference type="InterPro" id="IPR036188">
    <property type="entry name" value="FAD/NAD-bd_sf"/>
</dbReference>
<dbReference type="PANTHER" id="PTHR13789">
    <property type="entry name" value="MONOOXYGENASE"/>
    <property type="match status" value="1"/>
</dbReference>